<proteinExistence type="predicted"/>
<name>A0A2W1J6G3_9CYAN</name>
<protein>
    <submittedName>
        <fullName evidence="2">Uncharacterized protein</fullName>
    </submittedName>
</protein>
<dbReference type="RefSeq" id="WP_110989254.1">
    <property type="nucleotide sequence ID" value="NZ_CAWNWM010000052.1"/>
</dbReference>
<feature type="region of interest" description="Disordered" evidence="1">
    <location>
        <begin position="158"/>
        <end position="195"/>
    </location>
</feature>
<gene>
    <name evidence="2" type="ORF">C1752_17095</name>
</gene>
<evidence type="ECO:0000313" key="2">
    <source>
        <dbReference type="EMBL" id="PZD70189.1"/>
    </source>
</evidence>
<comment type="caution">
    <text evidence="2">The sequence shown here is derived from an EMBL/GenBank/DDBJ whole genome shotgun (WGS) entry which is preliminary data.</text>
</comment>
<keyword evidence="3" id="KW-1185">Reference proteome</keyword>
<dbReference type="EMBL" id="PQWO01000052">
    <property type="protein sequence ID" value="PZD70189.1"/>
    <property type="molecule type" value="Genomic_DNA"/>
</dbReference>
<feature type="compositionally biased region" description="Polar residues" evidence="1">
    <location>
        <begin position="182"/>
        <end position="191"/>
    </location>
</feature>
<reference evidence="2 3" key="1">
    <citation type="journal article" date="2018" name="Sci. Rep.">
        <title>A novel species of the marine cyanobacterium Acaryochloris with a unique pigment content and lifestyle.</title>
        <authorList>
            <person name="Partensky F."/>
            <person name="Six C."/>
            <person name="Ratin M."/>
            <person name="Garczarek L."/>
            <person name="Vaulot D."/>
            <person name="Probert I."/>
            <person name="Calteau A."/>
            <person name="Gourvil P."/>
            <person name="Marie D."/>
            <person name="Grebert T."/>
            <person name="Bouchier C."/>
            <person name="Le Panse S."/>
            <person name="Gachenot M."/>
            <person name="Rodriguez F."/>
            <person name="Garrido J.L."/>
        </authorList>
    </citation>
    <scope>NUCLEOTIDE SEQUENCE [LARGE SCALE GENOMIC DNA]</scope>
    <source>
        <strain evidence="2 3">RCC1774</strain>
    </source>
</reference>
<sequence length="339" mass="38649">MIAFAMITDEHDLILMQLSPAARSLYQWLLRRRPAGQSQEFDLAEFQTFSSQSRKRPYCTRQIRNALNSLIESGLVENIRQFNARFWKLSAHHPDQPIEKKTSQIGKKTSQNRKEISKKQPSKPYSSVVSYIENKETTDTRHPLHPVLNSRINKEGLAASPPHLNLENPEIEDEEKSRAAFPTNSDSQDVPISSEERKIDPQLQAEVEEVIAPQPMNQNIKRAMMSVSLDIVLDALAVVRQQKKTGQAKRPAGLLVKAIQERWTPNPVNDALETMPDGFSDWFDLAREKGIVTASLPMDGQMCVCTDPEQGDWQPWTELAFAFPLRMLKEMNPIKFRFG</sequence>
<dbReference type="OrthoDB" id="561010at2"/>
<evidence type="ECO:0000256" key="1">
    <source>
        <dbReference type="SAM" id="MobiDB-lite"/>
    </source>
</evidence>
<accession>A0A2W1J6G3</accession>
<dbReference type="Proteomes" id="UP000248857">
    <property type="component" value="Unassembled WGS sequence"/>
</dbReference>
<organism evidence="2 3">
    <name type="scientific">Acaryochloris thomasi RCC1774</name>
    <dbReference type="NCBI Taxonomy" id="1764569"/>
    <lineage>
        <taxon>Bacteria</taxon>
        <taxon>Bacillati</taxon>
        <taxon>Cyanobacteriota</taxon>
        <taxon>Cyanophyceae</taxon>
        <taxon>Acaryochloridales</taxon>
        <taxon>Acaryochloridaceae</taxon>
        <taxon>Acaryochloris</taxon>
        <taxon>Acaryochloris thomasi</taxon>
    </lineage>
</organism>
<dbReference type="AlphaFoldDB" id="A0A2W1J6G3"/>
<evidence type="ECO:0000313" key="3">
    <source>
        <dbReference type="Proteomes" id="UP000248857"/>
    </source>
</evidence>
<feature type="region of interest" description="Disordered" evidence="1">
    <location>
        <begin position="95"/>
        <end position="127"/>
    </location>
</feature>